<feature type="transmembrane region" description="Helical" evidence="5">
    <location>
        <begin position="73"/>
        <end position="93"/>
    </location>
</feature>
<dbReference type="InterPro" id="IPR003689">
    <property type="entry name" value="ZIP"/>
</dbReference>
<dbReference type="GO" id="GO:0005886">
    <property type="term" value="C:plasma membrane"/>
    <property type="evidence" value="ECO:0007669"/>
    <property type="project" value="TreeGrafter"/>
</dbReference>
<evidence type="ECO:0000256" key="1">
    <source>
        <dbReference type="ARBA" id="ARBA00004141"/>
    </source>
</evidence>
<evidence type="ECO:0000256" key="3">
    <source>
        <dbReference type="ARBA" id="ARBA00022989"/>
    </source>
</evidence>
<dbReference type="AlphaFoldDB" id="A0A914D0N5"/>
<dbReference type="Proteomes" id="UP000887540">
    <property type="component" value="Unplaced"/>
</dbReference>
<comment type="subcellular location">
    <subcellularLocation>
        <location evidence="1">Membrane</location>
        <topology evidence="1">Multi-pass membrane protein</topology>
    </subcellularLocation>
</comment>
<sequence>DSDFSLVSLFFGLGVHKSIEAFSTGLRIIRCHKDRPIFSFILVIPYAITSPIFAILGMVITDLSTNEIVRNKMTTILMSMSMGTFLYIAFFEMLGPERENGKYPFFKLVATFLGFTIIAVIMIWGG</sequence>
<name>A0A914D0N5_9BILA</name>
<evidence type="ECO:0000256" key="4">
    <source>
        <dbReference type="ARBA" id="ARBA00023136"/>
    </source>
</evidence>
<protein>
    <submittedName>
        <fullName evidence="7">Uncharacterized protein</fullName>
    </submittedName>
</protein>
<evidence type="ECO:0000313" key="6">
    <source>
        <dbReference type="Proteomes" id="UP000887540"/>
    </source>
</evidence>
<dbReference type="Pfam" id="PF02535">
    <property type="entry name" value="Zip"/>
    <property type="match status" value="1"/>
</dbReference>
<organism evidence="6 7">
    <name type="scientific">Acrobeloides nanus</name>
    <dbReference type="NCBI Taxonomy" id="290746"/>
    <lineage>
        <taxon>Eukaryota</taxon>
        <taxon>Metazoa</taxon>
        <taxon>Ecdysozoa</taxon>
        <taxon>Nematoda</taxon>
        <taxon>Chromadorea</taxon>
        <taxon>Rhabditida</taxon>
        <taxon>Tylenchina</taxon>
        <taxon>Cephalobomorpha</taxon>
        <taxon>Cephaloboidea</taxon>
        <taxon>Cephalobidae</taxon>
        <taxon>Acrobeloides</taxon>
    </lineage>
</organism>
<dbReference type="WBParaSite" id="ACRNAN_scaffold16770.g12092.t1">
    <property type="protein sequence ID" value="ACRNAN_scaffold16770.g12092.t1"/>
    <property type="gene ID" value="ACRNAN_scaffold16770.g12092"/>
</dbReference>
<keyword evidence="3 5" id="KW-1133">Transmembrane helix</keyword>
<proteinExistence type="predicted"/>
<feature type="transmembrane region" description="Helical" evidence="5">
    <location>
        <begin position="37"/>
        <end position="61"/>
    </location>
</feature>
<dbReference type="PANTHER" id="PTHR11040:SF76">
    <property type="entry name" value="ZINC TRANSPORTER ZIP3"/>
    <property type="match status" value="1"/>
</dbReference>
<reference evidence="7" key="1">
    <citation type="submission" date="2022-11" db="UniProtKB">
        <authorList>
            <consortium name="WormBaseParasite"/>
        </authorList>
    </citation>
    <scope>IDENTIFICATION</scope>
</reference>
<keyword evidence="4 5" id="KW-0472">Membrane</keyword>
<accession>A0A914D0N5</accession>
<dbReference type="GO" id="GO:0005385">
    <property type="term" value="F:zinc ion transmembrane transporter activity"/>
    <property type="evidence" value="ECO:0007669"/>
    <property type="project" value="TreeGrafter"/>
</dbReference>
<evidence type="ECO:0000256" key="5">
    <source>
        <dbReference type="SAM" id="Phobius"/>
    </source>
</evidence>
<evidence type="ECO:0000256" key="2">
    <source>
        <dbReference type="ARBA" id="ARBA00022692"/>
    </source>
</evidence>
<keyword evidence="2 5" id="KW-0812">Transmembrane</keyword>
<evidence type="ECO:0000313" key="7">
    <source>
        <dbReference type="WBParaSite" id="ACRNAN_scaffold16770.g12092.t1"/>
    </source>
</evidence>
<feature type="transmembrane region" description="Helical" evidence="5">
    <location>
        <begin position="105"/>
        <end position="125"/>
    </location>
</feature>
<keyword evidence="6" id="KW-1185">Reference proteome</keyword>
<dbReference type="PANTHER" id="PTHR11040">
    <property type="entry name" value="ZINC/IRON TRANSPORTER"/>
    <property type="match status" value="1"/>
</dbReference>